<proteinExistence type="predicted"/>
<accession>A0A9Q1KAU4</accession>
<dbReference type="AlphaFoldDB" id="A0A9Q1KAU4"/>
<dbReference type="Gene3D" id="1.25.40.10">
    <property type="entry name" value="Tetratricopeptide repeat domain"/>
    <property type="match status" value="1"/>
</dbReference>
<evidence type="ECO:0000313" key="1">
    <source>
        <dbReference type="EMBL" id="KAJ8440075.1"/>
    </source>
</evidence>
<keyword evidence="2" id="KW-1185">Reference proteome</keyword>
<dbReference type="SUPFAM" id="SSF48452">
    <property type="entry name" value="TPR-like"/>
    <property type="match status" value="1"/>
</dbReference>
<dbReference type="InterPro" id="IPR011990">
    <property type="entry name" value="TPR-like_helical_dom_sf"/>
</dbReference>
<dbReference type="InterPro" id="IPR050754">
    <property type="entry name" value="FKBP4/5/8-like"/>
</dbReference>
<comment type="caution">
    <text evidence="1">The sequence shown here is derived from an EMBL/GenBank/DDBJ whole genome shotgun (WGS) entry which is preliminary data.</text>
</comment>
<dbReference type="PANTHER" id="PTHR46512">
    <property type="entry name" value="PEPTIDYLPROLYL ISOMERASE"/>
    <property type="match status" value="1"/>
</dbReference>
<reference evidence="1" key="1">
    <citation type="submission" date="2022-04" db="EMBL/GenBank/DDBJ databases">
        <title>Carnegiea gigantea Genome sequencing and assembly v2.</title>
        <authorList>
            <person name="Copetti D."/>
            <person name="Sanderson M.J."/>
            <person name="Burquez A."/>
            <person name="Wojciechowski M.F."/>
        </authorList>
    </citation>
    <scope>NUCLEOTIDE SEQUENCE</scope>
    <source>
        <strain evidence="1">SGP5-SGP5p</strain>
        <tissue evidence="1">Aerial part</tissue>
    </source>
</reference>
<evidence type="ECO:0000313" key="2">
    <source>
        <dbReference type="Proteomes" id="UP001153076"/>
    </source>
</evidence>
<dbReference type="Proteomes" id="UP001153076">
    <property type="component" value="Unassembled WGS sequence"/>
</dbReference>
<dbReference type="OrthoDB" id="433738at2759"/>
<sequence>MDPLLDWGIEHSLLAAMIRVHLTEEALEELGQDKGNKSFKKGEFAQASGLYKHAVKLLCFSCIVTAADDDIFTSLVITLNLNLDAPELKQGQFDNVMTLCSWILDFEPCNTKALFRRAKAASGLYNIWQAFCDLRKANRIDPNNIEIVEELQKIERIHSQGDEKRMEVHS</sequence>
<protein>
    <submittedName>
        <fullName evidence="1">Uncharacterized protein</fullName>
    </submittedName>
</protein>
<name>A0A9Q1KAU4_9CARY</name>
<gene>
    <name evidence="1" type="ORF">Cgig2_025274</name>
</gene>
<organism evidence="1 2">
    <name type="scientific">Carnegiea gigantea</name>
    <dbReference type="NCBI Taxonomy" id="171969"/>
    <lineage>
        <taxon>Eukaryota</taxon>
        <taxon>Viridiplantae</taxon>
        <taxon>Streptophyta</taxon>
        <taxon>Embryophyta</taxon>
        <taxon>Tracheophyta</taxon>
        <taxon>Spermatophyta</taxon>
        <taxon>Magnoliopsida</taxon>
        <taxon>eudicotyledons</taxon>
        <taxon>Gunneridae</taxon>
        <taxon>Pentapetalae</taxon>
        <taxon>Caryophyllales</taxon>
        <taxon>Cactineae</taxon>
        <taxon>Cactaceae</taxon>
        <taxon>Cactoideae</taxon>
        <taxon>Echinocereeae</taxon>
        <taxon>Carnegiea</taxon>
    </lineage>
</organism>
<dbReference type="PANTHER" id="PTHR46512:SF10">
    <property type="entry name" value="FK506-BINDING PROTEIN-LIKE"/>
    <property type="match status" value="1"/>
</dbReference>
<dbReference type="EMBL" id="JAKOGI010000199">
    <property type="protein sequence ID" value="KAJ8440075.1"/>
    <property type="molecule type" value="Genomic_DNA"/>
</dbReference>